<dbReference type="CDD" id="cd00082">
    <property type="entry name" value="HisKA"/>
    <property type="match status" value="1"/>
</dbReference>
<gene>
    <name evidence="7" type="ORF">Thi970DRAFT_03459</name>
</gene>
<keyword evidence="4" id="KW-0808">Transferase</keyword>
<dbReference type="GO" id="GO:0009927">
    <property type="term" value="F:histidine phosphotransfer kinase activity"/>
    <property type="evidence" value="ECO:0007669"/>
    <property type="project" value="TreeGrafter"/>
</dbReference>
<dbReference type="InterPro" id="IPR036890">
    <property type="entry name" value="HATPase_C_sf"/>
</dbReference>
<evidence type="ECO:0000256" key="2">
    <source>
        <dbReference type="ARBA" id="ARBA00012438"/>
    </source>
</evidence>
<evidence type="ECO:0000256" key="1">
    <source>
        <dbReference type="ARBA" id="ARBA00000085"/>
    </source>
</evidence>
<dbReference type="InterPro" id="IPR003594">
    <property type="entry name" value="HATPase_dom"/>
</dbReference>
<evidence type="ECO:0000313" key="8">
    <source>
        <dbReference type="Proteomes" id="UP000002964"/>
    </source>
</evidence>
<dbReference type="GO" id="GO:0000155">
    <property type="term" value="F:phosphorelay sensor kinase activity"/>
    <property type="evidence" value="ECO:0007669"/>
    <property type="project" value="InterPro"/>
</dbReference>
<dbReference type="eggNOG" id="COG2205">
    <property type="taxonomic scope" value="Bacteria"/>
</dbReference>
<reference evidence="8" key="1">
    <citation type="submission" date="2011-06" db="EMBL/GenBank/DDBJ databases">
        <authorList>
            <consortium name="US DOE Joint Genome Institute (JGI-PGF)"/>
            <person name="Lucas S."/>
            <person name="Han J."/>
            <person name="Lapidus A."/>
            <person name="Cheng J.-F."/>
            <person name="Goodwin L."/>
            <person name="Pitluck S."/>
            <person name="Peters L."/>
            <person name="Land M.L."/>
            <person name="Hauser L."/>
            <person name="Vogl K."/>
            <person name="Liu Z."/>
            <person name="Overmann J."/>
            <person name="Frigaard N.-U."/>
            <person name="Bryant D.A."/>
            <person name="Woyke T.J."/>
        </authorList>
    </citation>
    <scope>NUCLEOTIDE SEQUENCE [LARGE SCALE GENOMIC DNA]</scope>
    <source>
        <strain evidence="8">970</strain>
    </source>
</reference>
<accession>H8Z7D8</accession>
<evidence type="ECO:0000256" key="3">
    <source>
        <dbReference type="ARBA" id="ARBA00022553"/>
    </source>
</evidence>
<dbReference type="PRINTS" id="PR00344">
    <property type="entry name" value="BCTRLSENSOR"/>
</dbReference>
<feature type="domain" description="Histidine kinase" evidence="6">
    <location>
        <begin position="151"/>
        <end position="370"/>
    </location>
</feature>
<dbReference type="Gene3D" id="3.30.565.10">
    <property type="entry name" value="Histidine kinase-like ATPase, C-terminal domain"/>
    <property type="match status" value="1"/>
</dbReference>
<dbReference type="Pfam" id="PF00512">
    <property type="entry name" value="HisKA"/>
    <property type="match status" value="1"/>
</dbReference>
<dbReference type="InterPro" id="IPR036097">
    <property type="entry name" value="HisK_dim/P_sf"/>
</dbReference>
<dbReference type="SUPFAM" id="SSF55874">
    <property type="entry name" value="ATPase domain of HSP90 chaperone/DNA topoisomerase II/histidine kinase"/>
    <property type="match status" value="1"/>
</dbReference>
<dbReference type="InterPro" id="IPR003661">
    <property type="entry name" value="HisK_dim/P_dom"/>
</dbReference>
<dbReference type="Pfam" id="PF02518">
    <property type="entry name" value="HATPase_c"/>
    <property type="match status" value="1"/>
</dbReference>
<dbReference type="PROSITE" id="PS50109">
    <property type="entry name" value="HIS_KIN"/>
    <property type="match status" value="1"/>
</dbReference>
<reference evidence="7 8" key="2">
    <citation type="submission" date="2011-11" db="EMBL/GenBank/DDBJ databases">
        <authorList>
            <consortium name="US DOE Joint Genome Institute"/>
            <person name="Lucas S."/>
            <person name="Han J."/>
            <person name="Lapidus A."/>
            <person name="Cheng J.-F."/>
            <person name="Goodwin L."/>
            <person name="Pitluck S."/>
            <person name="Peters L."/>
            <person name="Ovchinnikova G."/>
            <person name="Zhang X."/>
            <person name="Detter J.C."/>
            <person name="Han C."/>
            <person name="Tapia R."/>
            <person name="Land M."/>
            <person name="Hauser L."/>
            <person name="Kyrpides N."/>
            <person name="Ivanova N."/>
            <person name="Pagani I."/>
            <person name="Vogl K."/>
            <person name="Liu Z."/>
            <person name="Overmann J."/>
            <person name="Frigaard N.-U."/>
            <person name="Bryant D."/>
            <person name="Woyke T."/>
        </authorList>
    </citation>
    <scope>NUCLEOTIDE SEQUENCE [LARGE SCALE GENOMIC DNA]</scope>
    <source>
        <strain evidence="7 8">970</strain>
    </source>
</reference>
<dbReference type="HOGENOM" id="CLU_000445_89_2_6"/>
<dbReference type="AlphaFoldDB" id="H8Z7D8"/>
<dbReference type="PANTHER" id="PTHR43047">
    <property type="entry name" value="TWO-COMPONENT HISTIDINE PROTEIN KINASE"/>
    <property type="match status" value="1"/>
</dbReference>
<dbReference type="FunFam" id="3.30.565.10:FF:000006">
    <property type="entry name" value="Sensor histidine kinase WalK"/>
    <property type="match status" value="1"/>
</dbReference>
<dbReference type="OrthoDB" id="7051794at2"/>
<keyword evidence="3" id="KW-0597">Phosphoprotein</keyword>
<organism evidence="7 8">
    <name type="scientific">Thiorhodovibrio frisius</name>
    <dbReference type="NCBI Taxonomy" id="631362"/>
    <lineage>
        <taxon>Bacteria</taxon>
        <taxon>Pseudomonadati</taxon>
        <taxon>Pseudomonadota</taxon>
        <taxon>Gammaproteobacteria</taxon>
        <taxon>Chromatiales</taxon>
        <taxon>Chromatiaceae</taxon>
        <taxon>Thiorhodovibrio</taxon>
    </lineage>
</organism>
<dbReference type="GO" id="GO:0005886">
    <property type="term" value="C:plasma membrane"/>
    <property type="evidence" value="ECO:0007669"/>
    <property type="project" value="UniProtKB-ARBA"/>
</dbReference>
<proteinExistence type="predicted"/>
<protein>
    <recommendedName>
        <fullName evidence="2">histidine kinase</fullName>
        <ecNumber evidence="2">2.7.13.3</ecNumber>
    </recommendedName>
</protein>
<keyword evidence="5 7" id="KW-0418">Kinase</keyword>
<dbReference type="InterPro" id="IPR005467">
    <property type="entry name" value="His_kinase_dom"/>
</dbReference>
<dbReference type="CDD" id="cd00075">
    <property type="entry name" value="HATPase"/>
    <property type="match status" value="1"/>
</dbReference>
<dbReference type="InterPro" id="IPR004358">
    <property type="entry name" value="Sig_transdc_His_kin-like_C"/>
</dbReference>
<evidence type="ECO:0000313" key="7">
    <source>
        <dbReference type="EMBL" id="EIC19854.1"/>
    </source>
</evidence>
<dbReference type="PANTHER" id="PTHR43047:SF72">
    <property type="entry name" value="OSMOSENSING HISTIDINE PROTEIN KINASE SLN1"/>
    <property type="match status" value="1"/>
</dbReference>
<name>H8Z7D8_9GAMM</name>
<evidence type="ECO:0000259" key="6">
    <source>
        <dbReference type="PROSITE" id="PS50109"/>
    </source>
</evidence>
<dbReference type="Proteomes" id="UP000002964">
    <property type="component" value="Unassembled WGS sequence"/>
</dbReference>
<evidence type="ECO:0000256" key="4">
    <source>
        <dbReference type="ARBA" id="ARBA00022679"/>
    </source>
</evidence>
<dbReference type="RefSeq" id="WP_009150257.1">
    <property type="nucleotide sequence ID" value="NZ_CP121471.1"/>
</dbReference>
<sequence>MTVAFDVLRERFIQGDLPLIYAEIDAGLQAWRFNAFTRRLVGITQEPMPFRELVVDFSERLDPFSLAQTPERVHLLSISATGHAPMGFLCSFWPAGDQVVLIGAADISEQLSVQNQILMLNRQLNALTRDLHQKNAELAHSNTLKNQFLGMAAHDLRNPLGGIMSYGEFLREEAAPILSSEHREFLDDILKASRTMLRIVEDFLDVSKIESGHLEINPEHVDFSRTLHRTLAMVRPKAARKGVPLQVDAHENLPMLHIDAGKIEQVLANLVSNAIEHSYPNAPVTIRTGLQDSLFHCAVIDQGVGIDAEHIPRLFNPFEKKISQKTGGEPSTGLGLIISKKVVEAHGGRISVTSEKGQGTTFAFVLPVNPGNTADDQG</sequence>
<dbReference type="SMART" id="SM00388">
    <property type="entry name" value="HisKA"/>
    <property type="match status" value="1"/>
</dbReference>
<dbReference type="SMART" id="SM00387">
    <property type="entry name" value="HATPase_c"/>
    <property type="match status" value="1"/>
</dbReference>
<evidence type="ECO:0000256" key="5">
    <source>
        <dbReference type="ARBA" id="ARBA00022777"/>
    </source>
</evidence>
<dbReference type="SUPFAM" id="SSF47384">
    <property type="entry name" value="Homodimeric domain of signal transducing histidine kinase"/>
    <property type="match status" value="1"/>
</dbReference>
<keyword evidence="8" id="KW-1185">Reference proteome</keyword>
<dbReference type="EC" id="2.7.13.3" evidence="2"/>
<dbReference type="Gene3D" id="1.10.287.130">
    <property type="match status" value="1"/>
</dbReference>
<dbReference type="STRING" id="631362.Thi970DRAFT_03459"/>
<comment type="catalytic activity">
    <reaction evidence="1">
        <text>ATP + protein L-histidine = ADP + protein N-phospho-L-histidine.</text>
        <dbReference type="EC" id="2.7.13.3"/>
    </reaction>
</comment>
<dbReference type="EMBL" id="JH603170">
    <property type="protein sequence ID" value="EIC19854.1"/>
    <property type="molecule type" value="Genomic_DNA"/>
</dbReference>